<feature type="transmembrane region" description="Helical" evidence="9">
    <location>
        <begin position="236"/>
        <end position="267"/>
    </location>
</feature>
<feature type="transmembrane region" description="Helical" evidence="9">
    <location>
        <begin position="415"/>
        <end position="435"/>
    </location>
</feature>
<evidence type="ECO:0000256" key="7">
    <source>
        <dbReference type="ARBA" id="ARBA00023136"/>
    </source>
</evidence>
<keyword evidence="2" id="KW-0813">Transport</keyword>
<evidence type="ECO:0000256" key="3">
    <source>
        <dbReference type="ARBA" id="ARBA00022449"/>
    </source>
</evidence>
<keyword evidence="6 9" id="KW-1133">Transmembrane helix</keyword>
<feature type="transmembrane region" description="Helical" evidence="9">
    <location>
        <begin position="279"/>
        <end position="304"/>
    </location>
</feature>
<accession>A0ABP8V155</accession>
<sequence length="439" mass="45917">MTQPAPNPRALLPLLVFLGVFFGSGIYYSLAGVEFAFYQVKAPVAALPAIIIGMLIGHARLNERIQHFLQGIGDINIVTMCMVYLLAGAFAKVTSAIGGVDATVALGLSVLPEQLLLPGLFLVAAFVSTAMGTSMGTIAAITPIAIGISQATGLSPALCAGTVVGGAMFGDNLSIISDTTIAATRTQGCSMRDKFRLNARIAIPAALLTMVLLFILGHGGSAPAATEFNGWLVLPYLLVLGLAVSGMNVLVVLMVGILFSGFLGMLIKDGYSMAIMADNIYLGFEGMLEIMVLSMFIGGLAAVMRHEGGLVWLTGFIQSLVGRFQRLQGRAGEIGISLLVSVCNLFTANNTVAILISGSVARDIAEKNAIDPRRSASLLDMFSCVVQGIIPWGAQLLLAGSIAGLSPLALVGDSYYPWILALCATGAILSGYPRLEKRQ</sequence>
<evidence type="ECO:0000313" key="12">
    <source>
        <dbReference type="Proteomes" id="UP001500604"/>
    </source>
</evidence>
<dbReference type="Pfam" id="PF03553">
    <property type="entry name" value="Na_H_antiporter"/>
    <property type="match status" value="2"/>
</dbReference>
<keyword evidence="3" id="KW-0050">Antiport</keyword>
<evidence type="ECO:0000256" key="5">
    <source>
        <dbReference type="ARBA" id="ARBA00022692"/>
    </source>
</evidence>
<dbReference type="InterPro" id="IPR018461">
    <property type="entry name" value="Na/H_Antiport_NhaC-like_C"/>
</dbReference>
<feature type="domain" description="Na+/H+ antiporter NhaC-like C-terminal" evidence="10">
    <location>
        <begin position="43"/>
        <end position="217"/>
    </location>
</feature>
<comment type="subcellular location">
    <subcellularLocation>
        <location evidence="1">Cell membrane</location>
        <topology evidence="1">Multi-pass membrane protein</topology>
    </subcellularLocation>
</comment>
<organism evidence="11 12">
    <name type="scientific">Kistimonas scapharcae</name>
    <dbReference type="NCBI Taxonomy" id="1036133"/>
    <lineage>
        <taxon>Bacteria</taxon>
        <taxon>Pseudomonadati</taxon>
        <taxon>Pseudomonadota</taxon>
        <taxon>Gammaproteobacteria</taxon>
        <taxon>Oceanospirillales</taxon>
        <taxon>Endozoicomonadaceae</taxon>
        <taxon>Kistimonas</taxon>
    </lineage>
</organism>
<evidence type="ECO:0000256" key="2">
    <source>
        <dbReference type="ARBA" id="ARBA00022448"/>
    </source>
</evidence>
<comment type="similarity">
    <text evidence="8">Belongs to the NhaC Na(+)/H(+) (TC 2.A.35) antiporter family.</text>
</comment>
<feature type="transmembrane region" description="Helical" evidence="9">
    <location>
        <begin position="120"/>
        <end position="146"/>
    </location>
</feature>
<feature type="transmembrane region" description="Helical" evidence="9">
    <location>
        <begin position="334"/>
        <end position="357"/>
    </location>
</feature>
<evidence type="ECO:0000256" key="4">
    <source>
        <dbReference type="ARBA" id="ARBA00022475"/>
    </source>
</evidence>
<evidence type="ECO:0000256" key="1">
    <source>
        <dbReference type="ARBA" id="ARBA00004651"/>
    </source>
</evidence>
<reference evidence="12" key="1">
    <citation type="journal article" date="2019" name="Int. J. Syst. Evol. Microbiol.">
        <title>The Global Catalogue of Microorganisms (GCM) 10K type strain sequencing project: providing services to taxonomists for standard genome sequencing and annotation.</title>
        <authorList>
            <consortium name="The Broad Institute Genomics Platform"/>
            <consortium name="The Broad Institute Genome Sequencing Center for Infectious Disease"/>
            <person name="Wu L."/>
            <person name="Ma J."/>
        </authorList>
    </citation>
    <scope>NUCLEOTIDE SEQUENCE [LARGE SCALE GENOMIC DNA]</scope>
    <source>
        <strain evidence="12">JCM 17805</strain>
    </source>
</reference>
<dbReference type="Proteomes" id="UP001500604">
    <property type="component" value="Unassembled WGS sequence"/>
</dbReference>
<dbReference type="PANTHER" id="PTHR33451">
    <property type="entry name" value="MALATE-2H(+)/NA(+)-LACTATE ANTIPORTER"/>
    <property type="match status" value="1"/>
</dbReference>
<evidence type="ECO:0000256" key="8">
    <source>
        <dbReference type="ARBA" id="ARBA00038435"/>
    </source>
</evidence>
<comment type="caution">
    <text evidence="11">The sequence shown here is derived from an EMBL/GenBank/DDBJ whole genome shotgun (WGS) entry which is preliminary data.</text>
</comment>
<feature type="transmembrane region" description="Helical" evidence="9">
    <location>
        <begin position="378"/>
        <end position="403"/>
    </location>
</feature>
<feature type="transmembrane region" description="Helical" evidence="9">
    <location>
        <begin position="12"/>
        <end position="30"/>
    </location>
</feature>
<proteinExistence type="inferred from homology"/>
<dbReference type="EMBL" id="BAABFL010000344">
    <property type="protein sequence ID" value="GAA4649968.1"/>
    <property type="molecule type" value="Genomic_DNA"/>
</dbReference>
<keyword evidence="4" id="KW-1003">Cell membrane</keyword>
<name>A0ABP8V155_9GAMM</name>
<evidence type="ECO:0000313" key="11">
    <source>
        <dbReference type="EMBL" id="GAA4649968.1"/>
    </source>
</evidence>
<keyword evidence="12" id="KW-1185">Reference proteome</keyword>
<dbReference type="RefSeq" id="WP_345196031.1">
    <property type="nucleotide sequence ID" value="NZ_BAABFL010000344.1"/>
</dbReference>
<gene>
    <name evidence="11" type="ORF">GCM10023116_22510</name>
</gene>
<feature type="transmembrane region" description="Helical" evidence="9">
    <location>
        <begin position="36"/>
        <end position="56"/>
    </location>
</feature>
<keyword evidence="5 9" id="KW-0812">Transmembrane</keyword>
<evidence type="ECO:0000256" key="9">
    <source>
        <dbReference type="SAM" id="Phobius"/>
    </source>
</evidence>
<protein>
    <submittedName>
        <fullName evidence="11">Na+/H+ antiporter NhaC family protein</fullName>
    </submittedName>
</protein>
<dbReference type="PANTHER" id="PTHR33451:SF5">
    <property type="entry name" value="NA+_H+ ANTIPORTER"/>
    <property type="match status" value="1"/>
</dbReference>
<evidence type="ECO:0000259" key="10">
    <source>
        <dbReference type="Pfam" id="PF03553"/>
    </source>
</evidence>
<evidence type="ECO:0000256" key="6">
    <source>
        <dbReference type="ARBA" id="ARBA00022989"/>
    </source>
</evidence>
<feature type="domain" description="Na+/H+ antiporter NhaC-like C-terminal" evidence="10">
    <location>
        <begin position="239"/>
        <end position="430"/>
    </location>
</feature>
<dbReference type="InterPro" id="IPR052180">
    <property type="entry name" value="NhaC_Na-H+_Antiporter"/>
</dbReference>
<feature type="transmembrane region" description="Helical" evidence="9">
    <location>
        <begin position="197"/>
        <end position="216"/>
    </location>
</feature>
<keyword evidence="7 9" id="KW-0472">Membrane</keyword>
<feature type="transmembrane region" description="Helical" evidence="9">
    <location>
        <begin position="77"/>
        <end position="100"/>
    </location>
</feature>